<comment type="caution">
    <text evidence="2">The sequence shown here is derived from an EMBL/GenBank/DDBJ whole genome shotgun (WGS) entry which is preliminary data.</text>
</comment>
<keyword evidence="1" id="KW-0812">Transmembrane</keyword>
<gene>
    <name evidence="2" type="primary">Reep5</name>
    <name evidence="2" type="ORF">T4D_16853</name>
</gene>
<dbReference type="EMBL" id="JYDT01000015">
    <property type="protein sequence ID" value="KRY91230.1"/>
    <property type="molecule type" value="Genomic_DNA"/>
</dbReference>
<dbReference type="AlphaFoldDB" id="A0A0V1FZ20"/>
<dbReference type="OrthoDB" id="5913021at2759"/>
<accession>A0A0V1FZ20</accession>
<proteinExistence type="predicted"/>
<feature type="transmembrane region" description="Helical" evidence="1">
    <location>
        <begin position="151"/>
        <end position="173"/>
    </location>
</feature>
<evidence type="ECO:0000313" key="3">
    <source>
        <dbReference type="Proteomes" id="UP000054995"/>
    </source>
</evidence>
<feature type="transmembrane region" description="Helical" evidence="1">
    <location>
        <begin position="98"/>
        <end position="115"/>
    </location>
</feature>
<dbReference type="Proteomes" id="UP000054995">
    <property type="component" value="Unassembled WGS sequence"/>
</dbReference>
<feature type="transmembrane region" description="Helical" evidence="1">
    <location>
        <begin position="179"/>
        <end position="197"/>
    </location>
</feature>
<evidence type="ECO:0000313" key="2">
    <source>
        <dbReference type="EMBL" id="KRY91230.1"/>
    </source>
</evidence>
<keyword evidence="1" id="KW-1133">Transmembrane helix</keyword>
<protein>
    <submittedName>
        <fullName evidence="2">Receptor expression-enhancing protein 5</fullName>
    </submittedName>
</protein>
<organism evidence="2 3">
    <name type="scientific">Trichinella pseudospiralis</name>
    <name type="common">Parasitic roundworm</name>
    <dbReference type="NCBI Taxonomy" id="6337"/>
    <lineage>
        <taxon>Eukaryota</taxon>
        <taxon>Metazoa</taxon>
        <taxon>Ecdysozoa</taxon>
        <taxon>Nematoda</taxon>
        <taxon>Enoplea</taxon>
        <taxon>Dorylaimia</taxon>
        <taxon>Trichinellida</taxon>
        <taxon>Trichinellidae</taxon>
        <taxon>Trichinella</taxon>
    </lineage>
</organism>
<sequence>MNAFMTNKDRTNDTVELYKNKPEIKRNSQFQIRLKYFLKMAQCLKISLFSLLLLNGCLKMEKTVQRIFSDVVNAINDESTFVGKLFGKIEQKSGRSRYQAAIFLACVICILVAVYNPAVKLLCDLICIVYPAMKTLAEIESIEKSKCKQWLFYWIIFGLFTILIALLCLFQSIGYRNAFSFLCFSQWILSLLKFSLLDRQCKLSRTTILQPGCIQLPGCKSHMPEKSQLDNDFDHFFFANKCAFIIDGIDDITKNSLNSFFHFQTTVQQEQREQTNFQTLSHLYIESETAKRCNTKNRIIKN</sequence>
<feature type="transmembrane region" description="Helical" evidence="1">
    <location>
        <begin position="36"/>
        <end position="58"/>
    </location>
</feature>
<name>A0A0V1FZ20_TRIPS</name>
<keyword evidence="2" id="KW-0675">Receptor</keyword>
<keyword evidence="3" id="KW-1185">Reference proteome</keyword>
<evidence type="ECO:0000256" key="1">
    <source>
        <dbReference type="SAM" id="Phobius"/>
    </source>
</evidence>
<keyword evidence="1" id="KW-0472">Membrane</keyword>
<reference evidence="2 3" key="1">
    <citation type="submission" date="2015-01" db="EMBL/GenBank/DDBJ databases">
        <title>Evolution of Trichinella species and genotypes.</title>
        <authorList>
            <person name="Korhonen P.K."/>
            <person name="Edoardo P."/>
            <person name="Giuseppe L.R."/>
            <person name="Gasser R.B."/>
        </authorList>
    </citation>
    <scope>NUCLEOTIDE SEQUENCE [LARGE SCALE GENOMIC DNA]</scope>
    <source>
        <strain evidence="2">ISS470</strain>
    </source>
</reference>